<dbReference type="SUPFAM" id="SSF46689">
    <property type="entry name" value="Homeodomain-like"/>
    <property type="match status" value="1"/>
</dbReference>
<dbReference type="Gene3D" id="1.10.10.60">
    <property type="entry name" value="Homeodomain-like"/>
    <property type="match status" value="1"/>
</dbReference>
<dbReference type="SUPFAM" id="SSF56281">
    <property type="entry name" value="Metallo-hydrolase/oxidoreductase"/>
    <property type="match status" value="1"/>
</dbReference>
<evidence type="ECO:0000313" key="8">
    <source>
        <dbReference type="EnsemblMetazoa" id="XP_029345701.1"/>
    </source>
</evidence>
<proteinExistence type="inferred from homology"/>
<comment type="subcellular location">
    <subcellularLocation>
        <location evidence="1 6">Nucleus</location>
    </subcellularLocation>
</comment>
<name>A0A8R2NSR6_ACYPI</name>
<evidence type="ECO:0000256" key="5">
    <source>
        <dbReference type="ARBA" id="ARBA00023242"/>
    </source>
</evidence>
<dbReference type="GO" id="GO:0005847">
    <property type="term" value="C:mRNA cleavage and polyadenylation specificity factor complex"/>
    <property type="evidence" value="ECO:0007669"/>
    <property type="project" value="InterPro"/>
</dbReference>
<dbReference type="InterPro" id="IPR036866">
    <property type="entry name" value="RibonucZ/Hydroxyglut_hydro"/>
</dbReference>
<dbReference type="Gene3D" id="3.60.15.10">
    <property type="entry name" value="Ribonuclease Z/Hydroxyacylglutathione hydrolase-like"/>
    <property type="match status" value="1"/>
</dbReference>
<evidence type="ECO:0000256" key="1">
    <source>
        <dbReference type="ARBA" id="ARBA00004123"/>
    </source>
</evidence>
<dbReference type="PANTHER" id="PTHR45922">
    <property type="entry name" value="CLEAVAGE AND POLYADENYLATION SPECIFICITY FACTOR SUBUNIT 2"/>
    <property type="match status" value="1"/>
</dbReference>
<dbReference type="InterPro" id="IPR009057">
    <property type="entry name" value="Homeodomain-like_sf"/>
</dbReference>
<dbReference type="RefSeq" id="XP_029345701.1">
    <property type="nucleotide sequence ID" value="XM_029489841.1"/>
</dbReference>
<dbReference type="InterPro" id="IPR007889">
    <property type="entry name" value="HTH_Psq"/>
</dbReference>
<reference evidence="9" key="1">
    <citation type="submission" date="2010-06" db="EMBL/GenBank/DDBJ databases">
        <authorList>
            <person name="Jiang H."/>
            <person name="Abraham K."/>
            <person name="Ali S."/>
            <person name="Alsbrooks S.L."/>
            <person name="Anim B.N."/>
            <person name="Anosike U.S."/>
            <person name="Attaway T."/>
            <person name="Bandaranaike D.P."/>
            <person name="Battles P.K."/>
            <person name="Bell S.N."/>
            <person name="Bell A.V."/>
            <person name="Beltran B."/>
            <person name="Bickham C."/>
            <person name="Bustamante Y."/>
            <person name="Caleb T."/>
            <person name="Canada A."/>
            <person name="Cardenas V."/>
            <person name="Carter K."/>
            <person name="Chacko J."/>
            <person name="Chandrabose M.N."/>
            <person name="Chavez D."/>
            <person name="Chavez A."/>
            <person name="Chen L."/>
            <person name="Chu H.-S."/>
            <person name="Claassen K.J."/>
            <person name="Cockrell R."/>
            <person name="Collins M."/>
            <person name="Cooper J.A."/>
            <person name="Cree A."/>
            <person name="Curry S.M."/>
            <person name="Da Y."/>
            <person name="Dao M.D."/>
            <person name="Das B."/>
            <person name="Davila M.-L."/>
            <person name="Davy-Carroll L."/>
            <person name="Denson S."/>
            <person name="Dinh H."/>
            <person name="Ebong V.E."/>
            <person name="Edwards J.R."/>
            <person name="Egan A."/>
            <person name="El-Daye J."/>
            <person name="Escobedo L."/>
            <person name="Fernandez S."/>
            <person name="Fernando P.R."/>
            <person name="Flagg N."/>
            <person name="Forbes L.D."/>
            <person name="Fowler R.G."/>
            <person name="Fu Q."/>
            <person name="Gabisi R.A."/>
            <person name="Ganer J."/>
            <person name="Garbino Pronczuk A."/>
            <person name="Garcia R.M."/>
            <person name="Garner T."/>
            <person name="Garrett T.E."/>
            <person name="Gonzalez D.A."/>
            <person name="Hamid H."/>
            <person name="Hawkins E.S."/>
            <person name="Hirani K."/>
            <person name="Hogues M.E."/>
            <person name="Hollins B."/>
            <person name="Hsiao C.-H."/>
            <person name="Jabil R."/>
            <person name="James M.L."/>
            <person name="Jhangiani S.N."/>
            <person name="Johnson B."/>
            <person name="Johnson Q."/>
            <person name="Joshi V."/>
            <person name="Kalu J.B."/>
            <person name="Kam C."/>
            <person name="Kashfia A."/>
            <person name="Keebler J."/>
            <person name="Kisamo H."/>
            <person name="Kovar C.L."/>
            <person name="Lago L.A."/>
            <person name="Lai C.-Y."/>
            <person name="Laidlaw J."/>
            <person name="Lara F."/>
            <person name="Le T.-K."/>
            <person name="Lee S.L."/>
            <person name="Legall F.H."/>
            <person name="Lemon S.J."/>
            <person name="Lewis L.R."/>
            <person name="Li B."/>
            <person name="Liu Y."/>
            <person name="Liu Y.-S."/>
            <person name="Lopez J."/>
            <person name="Lozado R.J."/>
            <person name="Lu J."/>
            <person name="Madu R.C."/>
            <person name="Maheshwari M."/>
            <person name="Maheshwari R."/>
            <person name="Malloy K."/>
            <person name="Martinez E."/>
            <person name="Mathew T."/>
            <person name="Mercado I.C."/>
            <person name="Mercado C."/>
            <person name="Meyer B."/>
            <person name="Montgomery K."/>
            <person name="Morgan M.B."/>
            <person name="Munidasa M."/>
            <person name="Nazareth L.V."/>
            <person name="Nelson J."/>
            <person name="Ng B.M."/>
            <person name="Nguyen N.B."/>
            <person name="Nguyen P.Q."/>
            <person name="Nguyen T."/>
            <person name="Obregon M."/>
            <person name="Okwuonu G.O."/>
            <person name="Onwere C.G."/>
            <person name="Orozco G."/>
            <person name="Parra A."/>
            <person name="Patel S."/>
            <person name="Patil S."/>
            <person name="Perez A."/>
            <person name="Perez Y."/>
            <person name="Pham C."/>
            <person name="Primus E.L."/>
            <person name="Pu L.-L."/>
            <person name="Puazo M."/>
            <person name="Qin X."/>
            <person name="Quiroz J.B."/>
            <person name="Reese J."/>
            <person name="Richards S."/>
            <person name="Rives C.M."/>
            <person name="Robberts R."/>
            <person name="Ruiz S.J."/>
            <person name="Ruiz M.J."/>
            <person name="Santibanez J."/>
            <person name="Schneider B.W."/>
            <person name="Sisson I."/>
            <person name="Smith M."/>
            <person name="Sodergren E."/>
            <person name="Song X.-Z."/>
            <person name="Song B.B."/>
            <person name="Summersgill H."/>
            <person name="Thelus R."/>
            <person name="Thornton R.D."/>
            <person name="Trejos Z.Y."/>
            <person name="Usmani K."/>
            <person name="Vattathil S."/>
            <person name="Villasana D."/>
            <person name="Walker D.L."/>
            <person name="Wang S."/>
            <person name="Wang K."/>
            <person name="White C.S."/>
            <person name="Williams A.C."/>
            <person name="Williamson J."/>
            <person name="Wilson K."/>
            <person name="Woghiren I.O."/>
            <person name="Woodworth J.R."/>
            <person name="Worley K.C."/>
            <person name="Wright R.A."/>
            <person name="Wu W."/>
            <person name="Young L."/>
            <person name="Zhang L."/>
            <person name="Zhang J."/>
            <person name="Zhu Y."/>
            <person name="Muzny D.M."/>
            <person name="Weinstock G."/>
            <person name="Gibbs R.A."/>
        </authorList>
    </citation>
    <scope>NUCLEOTIDE SEQUENCE [LARGE SCALE GENOMIC DNA]</scope>
    <source>
        <strain evidence="9">LSR1</strain>
    </source>
</reference>
<dbReference type="Pfam" id="PF13299">
    <property type="entry name" value="CPSF100_C"/>
    <property type="match status" value="1"/>
</dbReference>
<keyword evidence="4 6" id="KW-0694">RNA-binding</keyword>
<keyword evidence="9" id="KW-1185">Reference proteome</keyword>
<dbReference type="InterPro" id="IPR001279">
    <property type="entry name" value="Metallo-B-lactamas"/>
</dbReference>
<dbReference type="OrthoDB" id="64353at2759"/>
<dbReference type="InterPro" id="IPR022712">
    <property type="entry name" value="Beta_Casp"/>
</dbReference>
<sequence length="803" mass="92074">MIRNYVRKTNRQSWDESSKLLAIKSLIAVNLKSPTVGQNRWGKSMIRNYVRKTNRQSWDESSKLLAIKSVIDNKNSYTKASANYNVPHSTLQDRVKKIKDGKLEFDNSDSKDCILNPHTNVNLNFYNVLSVCRYIHQIDAVLLSHPDRFHLGILPYLVGKCGLNCPVYATIPVYQMGQMFMYDLHQSLCNAEDFNLFNLDDVDAAFDKVIQVKYNQIVSLKGKGIGLRIVALASGHMVGGTIWKISKVGEEDIVYAVDFNHRKERHLNGSDLEKLGRPSLLILDCFNAAYAQPRRRSRDEALMTCILTTLRVKGNVLMAVDTAGRVLELIHMLDQLWRNKESGLGVYSLVFLTNVSYNTVEFAKSQIEWMSDKLMKSFEGARNNPFIFKHVKLCHNMNDLKKVSEPKVVLASHGDLENGFSREVFIMWASNPKNSIILTDRAAPGTLARNLIDGGSDRNIKLIVKKRVPLDENELEEYNIKYEKEKMEGSKMDPVSSDSEDEQEVMRGKYDLLVDADTLSSKKSSKKEFSHNMFPYYEDKCKFDQYGEIIKPEDFIKFDVAPVDKPTLDEPNKKSDIEENLYNVPSKCVKYEQNIYVAAKIVYIDFEGRSDGESIKQMVLALKPRRLILVRGNSYSTKVVYNFAKVFIDGKVFTPRIGQCMNVTTESHIYQVRLTDTLLSKINFKKGPNGNLAYMNAKLKLNSRDTVMEVDNVISEKMPRIDDQIFTLEPLADHEIHPHKTVFINRLKLSDFKQILSKKNIPCELSKGVLWCCNRTVCVRRVSIVLYYELKYLLYLLSKHIKQ</sequence>
<dbReference type="EnsemblMetazoa" id="XM_029489841.1">
    <property type="protein sequence ID" value="XP_029345701.1"/>
    <property type="gene ID" value="LOC100166293"/>
</dbReference>
<evidence type="ECO:0000259" key="7">
    <source>
        <dbReference type="SMART" id="SM01027"/>
    </source>
</evidence>
<comment type="similarity">
    <text evidence="2 6">Belongs to the metallo-beta-lactamase superfamily. RNA-metabolizing metallo-beta-lactamase-like family. CPSF2/YSH1 subfamily.</text>
</comment>
<accession>A0A8R2NSR6</accession>
<dbReference type="SMART" id="SM01027">
    <property type="entry name" value="Beta-Casp"/>
    <property type="match status" value="1"/>
</dbReference>
<dbReference type="GeneID" id="100166293"/>
<evidence type="ECO:0000256" key="4">
    <source>
        <dbReference type="ARBA" id="ARBA00022884"/>
    </source>
</evidence>
<feature type="domain" description="Beta-Casp" evidence="7">
    <location>
        <begin position="326"/>
        <end position="451"/>
    </location>
</feature>
<dbReference type="InterPro" id="IPR025069">
    <property type="entry name" value="Cpsf2_C"/>
</dbReference>
<dbReference type="Pfam" id="PF07521">
    <property type="entry name" value="RMMBL"/>
    <property type="match status" value="1"/>
</dbReference>
<dbReference type="Pfam" id="PF05225">
    <property type="entry name" value="HTH_psq"/>
    <property type="match status" value="1"/>
</dbReference>
<dbReference type="InterPro" id="IPR027075">
    <property type="entry name" value="CPSF2"/>
</dbReference>
<dbReference type="Proteomes" id="UP000007819">
    <property type="component" value="Chromosome A2"/>
</dbReference>
<dbReference type="Pfam" id="PF10996">
    <property type="entry name" value="Beta-Casp"/>
    <property type="match status" value="1"/>
</dbReference>
<evidence type="ECO:0000256" key="3">
    <source>
        <dbReference type="ARBA" id="ARBA00022664"/>
    </source>
</evidence>
<evidence type="ECO:0000313" key="9">
    <source>
        <dbReference type="Proteomes" id="UP000007819"/>
    </source>
</evidence>
<keyword evidence="3 6" id="KW-0507">mRNA processing</keyword>
<reference evidence="8" key="2">
    <citation type="submission" date="2022-06" db="UniProtKB">
        <authorList>
            <consortium name="EnsemblMetazoa"/>
        </authorList>
    </citation>
    <scope>IDENTIFICATION</scope>
</reference>
<dbReference type="AlphaFoldDB" id="A0A8R2NSR6"/>
<protein>
    <recommendedName>
        <fullName evidence="6">Cleavage and polyadenylation specificity factor subunit 2</fullName>
    </recommendedName>
    <alternativeName>
        <fullName evidence="6">Cleavage and polyadenylation specificity factor 100 kDa subunit</fullName>
    </alternativeName>
</protein>
<evidence type="ECO:0000256" key="6">
    <source>
        <dbReference type="RuleBase" id="RU365006"/>
    </source>
</evidence>
<dbReference type="CDD" id="cd16293">
    <property type="entry name" value="CPSF2-like_MBL-fold"/>
    <property type="match status" value="1"/>
</dbReference>
<dbReference type="GO" id="GO:0006398">
    <property type="term" value="P:mRNA 3'-end processing by stem-loop binding and cleavage"/>
    <property type="evidence" value="ECO:0007669"/>
    <property type="project" value="InterPro"/>
</dbReference>
<dbReference type="Pfam" id="PF16661">
    <property type="entry name" value="Lactamase_B_6"/>
    <property type="match status" value="1"/>
</dbReference>
<dbReference type="KEGG" id="api:100166293"/>
<keyword evidence="5 6" id="KW-0539">Nucleus</keyword>
<evidence type="ECO:0000256" key="2">
    <source>
        <dbReference type="ARBA" id="ARBA00010624"/>
    </source>
</evidence>
<dbReference type="GO" id="GO:0003723">
    <property type="term" value="F:RNA binding"/>
    <property type="evidence" value="ECO:0007669"/>
    <property type="project" value="UniProtKB-KW"/>
</dbReference>
<dbReference type="GO" id="GO:0003677">
    <property type="term" value="F:DNA binding"/>
    <property type="evidence" value="ECO:0007669"/>
    <property type="project" value="InterPro"/>
</dbReference>
<dbReference type="PANTHER" id="PTHR45922:SF1">
    <property type="entry name" value="CLEAVAGE AND POLYADENYLATION SPECIFICITY FACTOR SUBUNIT 2"/>
    <property type="match status" value="1"/>
</dbReference>
<organism evidence="8 9">
    <name type="scientific">Acyrthosiphon pisum</name>
    <name type="common">Pea aphid</name>
    <dbReference type="NCBI Taxonomy" id="7029"/>
    <lineage>
        <taxon>Eukaryota</taxon>
        <taxon>Metazoa</taxon>
        <taxon>Ecdysozoa</taxon>
        <taxon>Arthropoda</taxon>
        <taxon>Hexapoda</taxon>
        <taxon>Insecta</taxon>
        <taxon>Pterygota</taxon>
        <taxon>Neoptera</taxon>
        <taxon>Paraneoptera</taxon>
        <taxon>Hemiptera</taxon>
        <taxon>Sternorrhyncha</taxon>
        <taxon>Aphidomorpha</taxon>
        <taxon>Aphidoidea</taxon>
        <taxon>Aphididae</taxon>
        <taxon>Macrosiphini</taxon>
        <taxon>Acyrthosiphon</taxon>
    </lineage>
</organism>
<dbReference type="FunFam" id="3.60.15.10:FF:000008">
    <property type="entry name" value="Cleavage and polyadenylation specificity factor subunit 2"/>
    <property type="match status" value="1"/>
</dbReference>
<dbReference type="InterPro" id="IPR011108">
    <property type="entry name" value="RMMBL"/>
</dbReference>
<dbReference type="InterPro" id="IPR035639">
    <property type="entry name" value="CPSF2_MBL"/>
</dbReference>